<gene>
    <name evidence="2" type="ORF">Tci_648776</name>
</gene>
<evidence type="ECO:0000313" key="2">
    <source>
        <dbReference type="EMBL" id="GFA76804.1"/>
    </source>
</evidence>
<dbReference type="AlphaFoldDB" id="A0A699KA22"/>
<proteinExistence type="predicted"/>
<dbReference type="EMBL" id="BKCJ010484157">
    <property type="protein sequence ID" value="GFA76804.1"/>
    <property type="molecule type" value="Genomic_DNA"/>
</dbReference>
<evidence type="ECO:0008006" key="3">
    <source>
        <dbReference type="Google" id="ProtNLM"/>
    </source>
</evidence>
<comment type="caution">
    <text evidence="2">The sequence shown here is derived from an EMBL/GenBank/DDBJ whole genome shotgun (WGS) entry which is preliminary data.</text>
</comment>
<feature type="non-terminal residue" evidence="2">
    <location>
        <position position="50"/>
    </location>
</feature>
<feature type="region of interest" description="Disordered" evidence="1">
    <location>
        <begin position="1"/>
        <end position="50"/>
    </location>
</feature>
<reference evidence="2" key="1">
    <citation type="journal article" date="2019" name="Sci. Rep.">
        <title>Draft genome of Tanacetum cinerariifolium, the natural source of mosquito coil.</title>
        <authorList>
            <person name="Yamashiro T."/>
            <person name="Shiraishi A."/>
            <person name="Satake H."/>
            <person name="Nakayama K."/>
        </authorList>
    </citation>
    <scope>NUCLEOTIDE SEQUENCE</scope>
</reference>
<accession>A0A699KA22</accession>
<protein>
    <recommendedName>
        <fullName evidence="3">Reverse transcriptase domain-containing protein</fullName>
    </recommendedName>
</protein>
<sequence length="50" mass="5417">MNNNHNQEPPSAGPHPQNNNGPPLMVRPNGQAPRSMEELCQPFIDGRGGL</sequence>
<evidence type="ECO:0000256" key="1">
    <source>
        <dbReference type="SAM" id="MobiDB-lite"/>
    </source>
</evidence>
<name>A0A699KA22_TANCI</name>
<organism evidence="2">
    <name type="scientific">Tanacetum cinerariifolium</name>
    <name type="common">Dalmatian daisy</name>
    <name type="synonym">Chrysanthemum cinerariifolium</name>
    <dbReference type="NCBI Taxonomy" id="118510"/>
    <lineage>
        <taxon>Eukaryota</taxon>
        <taxon>Viridiplantae</taxon>
        <taxon>Streptophyta</taxon>
        <taxon>Embryophyta</taxon>
        <taxon>Tracheophyta</taxon>
        <taxon>Spermatophyta</taxon>
        <taxon>Magnoliopsida</taxon>
        <taxon>eudicotyledons</taxon>
        <taxon>Gunneridae</taxon>
        <taxon>Pentapetalae</taxon>
        <taxon>asterids</taxon>
        <taxon>campanulids</taxon>
        <taxon>Asterales</taxon>
        <taxon>Asteraceae</taxon>
        <taxon>Asteroideae</taxon>
        <taxon>Anthemideae</taxon>
        <taxon>Anthemidinae</taxon>
        <taxon>Tanacetum</taxon>
    </lineage>
</organism>